<dbReference type="RefSeq" id="WP_190465216.1">
    <property type="nucleotide sequence ID" value="NZ_JACJPW010000036.1"/>
</dbReference>
<gene>
    <name evidence="2" type="ORF">H6G03_15065</name>
</gene>
<organism evidence="2 3">
    <name type="scientific">Aerosakkonema funiforme FACHB-1375</name>
    <dbReference type="NCBI Taxonomy" id="2949571"/>
    <lineage>
        <taxon>Bacteria</taxon>
        <taxon>Bacillati</taxon>
        <taxon>Cyanobacteriota</taxon>
        <taxon>Cyanophyceae</taxon>
        <taxon>Oscillatoriophycideae</taxon>
        <taxon>Aerosakkonematales</taxon>
        <taxon>Aerosakkonemataceae</taxon>
        <taxon>Aerosakkonema</taxon>
    </lineage>
</organism>
<feature type="region of interest" description="Disordered" evidence="1">
    <location>
        <begin position="219"/>
        <end position="285"/>
    </location>
</feature>
<feature type="compositionally biased region" description="Basic and acidic residues" evidence="1">
    <location>
        <begin position="229"/>
        <end position="243"/>
    </location>
</feature>
<reference evidence="2" key="2">
    <citation type="submission" date="2020-08" db="EMBL/GenBank/DDBJ databases">
        <authorList>
            <person name="Chen M."/>
            <person name="Teng W."/>
            <person name="Zhao L."/>
            <person name="Hu C."/>
            <person name="Zhou Y."/>
            <person name="Han B."/>
            <person name="Song L."/>
            <person name="Shu W."/>
        </authorList>
    </citation>
    <scope>NUCLEOTIDE SEQUENCE</scope>
    <source>
        <strain evidence="2">FACHB-1375</strain>
    </source>
</reference>
<sequence length="412" mass="46903">MPLVLSGAELRSSSNMVETLDRVSGNQIVAFKDALSLDSNLSYQHLPMEKKPQQPLYILKKAQPPNAEAPTPLPQLQEINQPLNELLEKPKEQKLELSLKLKTKPKLKESNQVKEKIIYPKIERARLRQMRYYERGKRQAPPSHPVGTPQDDQFQHRAIGLISAKYIASTENKNSKEWFKGILLTEDNTIVDAVVLGKVKTVIQSPKLDPEKERLFVVYPRTPQVNKQPKKEATDKQPEKSDLSDAESAVTQPQTEAEIKQATNEVKEANEVSTPASEDSQNQRSPKLHVQICGVWEPEIFQQGIELKPDYPIEPDYFSVHGEVIFQNQAEEWILVKIIQAPKQPDGKPFFFKLKLWGNLGCKACKQLWSFKVKREGEDLKIVSSEKIGIFLSDRKKFMGKGKKPKSKPRKG</sequence>
<evidence type="ECO:0000313" key="2">
    <source>
        <dbReference type="EMBL" id="MBD2182400.1"/>
    </source>
</evidence>
<keyword evidence="3" id="KW-1185">Reference proteome</keyword>
<accession>A0A926VF19</accession>
<dbReference type="EMBL" id="JACJPW010000036">
    <property type="protein sequence ID" value="MBD2182400.1"/>
    <property type="molecule type" value="Genomic_DNA"/>
</dbReference>
<name>A0A926VF19_9CYAN</name>
<reference evidence="2" key="1">
    <citation type="journal article" date="2015" name="ISME J.">
        <title>Draft Genome Sequence of Streptomyces incarnatus NRRL8089, which Produces the Nucleoside Antibiotic Sinefungin.</title>
        <authorList>
            <person name="Oshima K."/>
            <person name="Hattori M."/>
            <person name="Shimizu H."/>
            <person name="Fukuda K."/>
            <person name="Nemoto M."/>
            <person name="Inagaki K."/>
            <person name="Tamura T."/>
        </authorList>
    </citation>
    <scope>NUCLEOTIDE SEQUENCE</scope>
    <source>
        <strain evidence="2">FACHB-1375</strain>
    </source>
</reference>
<proteinExistence type="predicted"/>
<protein>
    <submittedName>
        <fullName evidence="2">Uncharacterized protein</fullName>
    </submittedName>
</protein>
<dbReference type="AlphaFoldDB" id="A0A926VF19"/>
<feature type="compositionally biased region" description="Polar residues" evidence="1">
    <location>
        <begin position="271"/>
        <end position="285"/>
    </location>
</feature>
<dbReference type="Proteomes" id="UP000641646">
    <property type="component" value="Unassembled WGS sequence"/>
</dbReference>
<evidence type="ECO:0000313" key="3">
    <source>
        <dbReference type="Proteomes" id="UP000641646"/>
    </source>
</evidence>
<comment type="caution">
    <text evidence="2">The sequence shown here is derived from an EMBL/GenBank/DDBJ whole genome shotgun (WGS) entry which is preliminary data.</text>
</comment>
<evidence type="ECO:0000256" key="1">
    <source>
        <dbReference type="SAM" id="MobiDB-lite"/>
    </source>
</evidence>